<protein>
    <recommendedName>
        <fullName evidence="4">Lipoprotein</fullName>
    </recommendedName>
</protein>
<dbReference type="PANTHER" id="PTHR41339:SF1">
    <property type="entry name" value="SECRETED PROTEIN"/>
    <property type="match status" value="1"/>
</dbReference>
<dbReference type="EMBL" id="VHIF01000001">
    <property type="protein sequence ID" value="TQO39378.1"/>
    <property type="molecule type" value="Genomic_DNA"/>
</dbReference>
<evidence type="ECO:0008006" key="4">
    <source>
        <dbReference type="Google" id="ProtNLM"/>
    </source>
</evidence>
<reference evidence="2 3" key="1">
    <citation type="submission" date="2019-06" db="EMBL/GenBank/DDBJ databases">
        <title>A large-scale integrated study on North Sea by COGITO (Coastal Microbe Genomic &amp; Taxonomic Observatory).</title>
        <authorList>
            <person name="Teeling H."/>
        </authorList>
    </citation>
    <scope>NUCLEOTIDE SEQUENCE [LARGE SCALE GENOMIC DNA]</scope>
    <source>
        <strain evidence="2 3">MAR_2009_79</strain>
    </source>
</reference>
<evidence type="ECO:0000313" key="2">
    <source>
        <dbReference type="EMBL" id="TQO39378.1"/>
    </source>
</evidence>
<sequence>MKPKNSIEMKKLLLSALAIVALAFTSCTNDDEPPIAEATATCNDGIQNQGETGVDCGGPNCQPCTVATATCDDGIQNGDETGVDIGGSCAEIITVSGEISADTTWTADNIYILAGKVVVGVGKTLTIEPGTIIKGKAGSGSLASALIVQRGSKIMAVGTAEKPIIFTSEEDNIGVGQTAGTNLDETARGKWGGLIVLGRATGSFKNDVTEVQIEGIPADDTFGLYGPGDALNDDDNSGEMEYISIRHGGALIGEGNEINGLTLGSVGRGTKINHIEVVGNVDDGIEFFGGTVDASNLVVWAQGDDGLDIDQAYSGTIDNSLVIAGEASDHAFEIDGPEGSITGSFTLQNTTIVGSATAADGEYADYRSNAMGTTKNIYAIGFQAGKDVELDANDVAQNFLDGKLTFEAWQVVGFNNSIFSEKVLKDDAGNDVQSTIILDPTFTERAATWTTQVTAGAETVGADLSVFSWTYAYAKTGLSF</sequence>
<accession>A0ABY3AFT2</accession>
<dbReference type="Proteomes" id="UP000315363">
    <property type="component" value="Unassembled WGS sequence"/>
</dbReference>
<keyword evidence="3" id="KW-1185">Reference proteome</keyword>
<name>A0ABY3AFT2_9FLAO</name>
<organism evidence="2 3">
    <name type="scientific">Arenibacter algicola</name>
    <dbReference type="NCBI Taxonomy" id="616991"/>
    <lineage>
        <taxon>Bacteria</taxon>
        <taxon>Pseudomonadati</taxon>
        <taxon>Bacteroidota</taxon>
        <taxon>Flavobacteriia</taxon>
        <taxon>Flavobacteriales</taxon>
        <taxon>Flavobacteriaceae</taxon>
        <taxon>Arenibacter</taxon>
    </lineage>
</organism>
<feature type="signal peptide" evidence="1">
    <location>
        <begin position="1"/>
        <end position="29"/>
    </location>
</feature>
<comment type="caution">
    <text evidence="2">The sequence shown here is derived from an EMBL/GenBank/DDBJ whole genome shotgun (WGS) entry which is preliminary data.</text>
</comment>
<dbReference type="PROSITE" id="PS51257">
    <property type="entry name" value="PROKAR_LIPOPROTEIN"/>
    <property type="match status" value="1"/>
</dbReference>
<keyword evidence="1" id="KW-0732">Signal</keyword>
<evidence type="ECO:0000256" key="1">
    <source>
        <dbReference type="SAM" id="SignalP"/>
    </source>
</evidence>
<feature type="chain" id="PRO_5045778327" description="Lipoprotein" evidence="1">
    <location>
        <begin position="30"/>
        <end position="480"/>
    </location>
</feature>
<proteinExistence type="predicted"/>
<dbReference type="PANTHER" id="PTHR41339">
    <property type="entry name" value="LIPL48"/>
    <property type="match status" value="1"/>
</dbReference>
<gene>
    <name evidence="2" type="ORF">GQ41_4053</name>
</gene>
<evidence type="ECO:0000313" key="3">
    <source>
        <dbReference type="Proteomes" id="UP000315363"/>
    </source>
</evidence>